<dbReference type="GO" id="GO:0019888">
    <property type="term" value="F:protein phosphatase regulator activity"/>
    <property type="evidence" value="ECO:0007669"/>
    <property type="project" value="UniProtKB-UniRule"/>
</dbReference>
<feature type="region of interest" description="Disordered" evidence="2">
    <location>
        <begin position="417"/>
        <end position="441"/>
    </location>
</feature>
<dbReference type="GO" id="GO:0000159">
    <property type="term" value="C:protein phosphatase type 2A complex"/>
    <property type="evidence" value="ECO:0007669"/>
    <property type="project" value="UniProtKB-UniRule"/>
</dbReference>
<evidence type="ECO:0000256" key="1">
    <source>
        <dbReference type="PIRNR" id="PIRNR028043"/>
    </source>
</evidence>
<evidence type="ECO:0000313" key="4">
    <source>
        <dbReference type="Proteomes" id="UP000247409"/>
    </source>
</evidence>
<dbReference type="SUPFAM" id="SSF48371">
    <property type="entry name" value="ARM repeat"/>
    <property type="match status" value="1"/>
</dbReference>
<dbReference type="PANTHER" id="PTHR10257:SF3">
    <property type="entry name" value="SERINE_THREONINE-PROTEIN PHOSPHATASE 2A 56 KDA REGULATORY SUBUNIT GAMMA ISOFORM"/>
    <property type="match status" value="1"/>
</dbReference>
<dbReference type="AlphaFoldDB" id="A0A2V3J4Q0"/>
<comment type="caution">
    <text evidence="3">The sequence shown here is derived from an EMBL/GenBank/DDBJ whole genome shotgun (WGS) entry which is preliminary data.</text>
</comment>
<dbReference type="Proteomes" id="UP000247409">
    <property type="component" value="Unassembled WGS sequence"/>
</dbReference>
<organism evidence="3 4">
    <name type="scientific">Gracilariopsis chorda</name>
    <dbReference type="NCBI Taxonomy" id="448386"/>
    <lineage>
        <taxon>Eukaryota</taxon>
        <taxon>Rhodophyta</taxon>
        <taxon>Florideophyceae</taxon>
        <taxon>Rhodymeniophycidae</taxon>
        <taxon>Gracilariales</taxon>
        <taxon>Gracilariaceae</taxon>
        <taxon>Gracilariopsis</taxon>
    </lineage>
</organism>
<dbReference type="Gene3D" id="1.25.10.10">
    <property type="entry name" value="Leucine-rich Repeat Variant"/>
    <property type="match status" value="1"/>
</dbReference>
<dbReference type="STRING" id="448386.A0A2V3J4Q0"/>
<name>A0A2V3J4Q0_9FLOR</name>
<dbReference type="InterPro" id="IPR002554">
    <property type="entry name" value="PP2A_B56"/>
</dbReference>
<evidence type="ECO:0000256" key="2">
    <source>
        <dbReference type="SAM" id="MobiDB-lite"/>
    </source>
</evidence>
<gene>
    <name evidence="3" type="ORF">BWQ96_00939</name>
</gene>
<dbReference type="GO" id="GO:0007165">
    <property type="term" value="P:signal transduction"/>
    <property type="evidence" value="ECO:0007669"/>
    <property type="project" value="InterPro"/>
</dbReference>
<dbReference type="FunFam" id="1.25.10.10:FF:000331">
    <property type="entry name" value="Phosphoprotein phosphatase, putative"/>
    <property type="match status" value="1"/>
</dbReference>
<evidence type="ECO:0000313" key="3">
    <source>
        <dbReference type="EMBL" id="PXF49365.1"/>
    </source>
</evidence>
<comment type="similarity">
    <text evidence="1">Belongs to the phosphatase 2A regulatory subunit.</text>
</comment>
<sequence>MDILPPITDFPPQERTAVFLRKLQHCEQTFDFSNPTCRLPSKEIKQRYLIDIATYISCQRDAALNQNTYKPFLRMISANIMRPLPIGTSNEPFYEPDDDEPFLDPAWPHLQIVYELLRRFLISADTDSKHARACITERFVIALVELFNSEDPRERECLKTILHRIYGKMMALRASIRQAITNVFQRVVYEHTRFNGIAELLEILGSIINGFAVPLKAEHKQLLRKALLPLHMPHCMPQYHVQLSFCITQFAEKDGSLSAEVVQFVLKHWPTTHTRKQIMLLNEIEEIVEVTRGDELGDVMSALFRRIARCIESAHFQVAERALLYWNNEYVVSVMMQFRDEVMSAVFGSLCRNMRSHWNANVLSLSCNVQKLLCEMDAGLFERCRLQYEQERAQQPALERQRDVRWRTVLRMAEARAGKASKSKHSSAIVDNKSPIESDWC</sequence>
<dbReference type="Pfam" id="PF01603">
    <property type="entry name" value="B56"/>
    <property type="match status" value="1"/>
</dbReference>
<reference evidence="3 4" key="1">
    <citation type="journal article" date="2018" name="Mol. Biol. Evol.">
        <title>Analysis of the draft genome of the red seaweed Gracilariopsis chorda provides insights into genome size evolution in Rhodophyta.</title>
        <authorList>
            <person name="Lee J."/>
            <person name="Yang E.C."/>
            <person name="Graf L."/>
            <person name="Yang J.H."/>
            <person name="Qiu H."/>
            <person name="Zel Zion U."/>
            <person name="Chan C.X."/>
            <person name="Stephens T.G."/>
            <person name="Weber A.P.M."/>
            <person name="Boo G.H."/>
            <person name="Boo S.M."/>
            <person name="Kim K.M."/>
            <person name="Shin Y."/>
            <person name="Jung M."/>
            <person name="Lee S.J."/>
            <person name="Yim H.S."/>
            <person name="Lee J.H."/>
            <person name="Bhattacharya D."/>
            <person name="Yoon H.S."/>
        </authorList>
    </citation>
    <scope>NUCLEOTIDE SEQUENCE [LARGE SCALE GENOMIC DNA]</scope>
    <source>
        <strain evidence="3 4">SKKU-2015</strain>
        <tissue evidence="3">Whole body</tissue>
    </source>
</reference>
<keyword evidence="4" id="KW-1185">Reference proteome</keyword>
<dbReference type="PIRSF" id="PIRSF028043">
    <property type="entry name" value="PP2A_B56"/>
    <property type="match status" value="1"/>
</dbReference>
<dbReference type="InterPro" id="IPR011989">
    <property type="entry name" value="ARM-like"/>
</dbReference>
<protein>
    <recommendedName>
        <fullName evidence="1">Serine/threonine protein phosphatase 2A regulatory subunit</fullName>
    </recommendedName>
</protein>
<dbReference type="EMBL" id="NBIV01000006">
    <property type="protein sequence ID" value="PXF49365.1"/>
    <property type="molecule type" value="Genomic_DNA"/>
</dbReference>
<dbReference type="OrthoDB" id="10264446at2759"/>
<proteinExistence type="inferred from homology"/>
<dbReference type="PANTHER" id="PTHR10257">
    <property type="entry name" value="SERINE/THREONINE PROTEIN PHOSPHATASE 2A PP2A REGULATORY SUBUNIT B"/>
    <property type="match status" value="1"/>
</dbReference>
<accession>A0A2V3J4Q0</accession>
<dbReference type="InterPro" id="IPR016024">
    <property type="entry name" value="ARM-type_fold"/>
</dbReference>